<dbReference type="EMBL" id="HG934468">
    <property type="protein sequence ID" value="CDN30764.1"/>
    <property type="molecule type" value="Genomic_DNA"/>
</dbReference>
<keyword evidence="2" id="KW-1185">Reference proteome</keyword>
<accession>A0A060RBJ9</accession>
<sequence>MPTSQYYSTYALRYDGSTERKTTAGRYYTITKERLNAILLVC</sequence>
<dbReference type="KEGG" id="rbc:BN938_0659"/>
<protein>
    <submittedName>
        <fullName evidence="1">Uncharacterized protein</fullName>
    </submittedName>
</protein>
<proteinExistence type="predicted"/>
<dbReference type="AlphaFoldDB" id="A0A060RBJ9"/>
<name>A0A060RBJ9_9BACT</name>
<gene>
    <name evidence="1" type="ORF">BN938_0659</name>
</gene>
<dbReference type="STRING" id="1433126.BN938_0659"/>
<evidence type="ECO:0000313" key="1">
    <source>
        <dbReference type="EMBL" id="CDN30764.1"/>
    </source>
</evidence>
<reference evidence="1 2" key="1">
    <citation type="journal article" date="2015" name="Genome Announc.">
        <title>Complete Genome Sequence of the Novel Leech Symbiont Mucinivorans hirudinis M3T.</title>
        <authorList>
            <person name="Nelson M.C."/>
            <person name="Bomar L."/>
            <person name="Graf J."/>
        </authorList>
    </citation>
    <scope>NUCLEOTIDE SEQUENCE [LARGE SCALE GENOMIC DNA]</scope>
    <source>
        <strain evidence="2">M3</strain>
    </source>
</reference>
<evidence type="ECO:0000313" key="2">
    <source>
        <dbReference type="Proteomes" id="UP000027616"/>
    </source>
</evidence>
<dbReference type="Proteomes" id="UP000027616">
    <property type="component" value="Chromosome I"/>
</dbReference>
<organism evidence="1 2">
    <name type="scientific">Mucinivorans hirudinis</name>
    <dbReference type="NCBI Taxonomy" id="1433126"/>
    <lineage>
        <taxon>Bacteria</taxon>
        <taxon>Pseudomonadati</taxon>
        <taxon>Bacteroidota</taxon>
        <taxon>Bacteroidia</taxon>
        <taxon>Bacteroidales</taxon>
        <taxon>Rikenellaceae</taxon>
        <taxon>Mucinivorans</taxon>
    </lineage>
</organism>
<dbReference type="HOGENOM" id="CLU_3254252_0_0_10"/>